<proteinExistence type="predicted"/>
<dbReference type="GO" id="GO:0042132">
    <property type="term" value="F:fructose 1,6-bisphosphate 1-phosphatase activity"/>
    <property type="evidence" value="ECO:0007669"/>
    <property type="project" value="UniProtKB-EC"/>
</dbReference>
<organism evidence="3">
    <name type="scientific">human gut metagenome</name>
    <dbReference type="NCBI Taxonomy" id="408170"/>
    <lineage>
        <taxon>unclassified sequences</taxon>
        <taxon>metagenomes</taxon>
        <taxon>organismal metagenomes</taxon>
    </lineage>
</organism>
<evidence type="ECO:0000256" key="2">
    <source>
        <dbReference type="ARBA" id="ARBA00023211"/>
    </source>
</evidence>
<dbReference type="EC" id="3.1.3.11" evidence="3"/>
<dbReference type="GO" id="GO:0006094">
    <property type="term" value="P:gluconeogenesis"/>
    <property type="evidence" value="ECO:0007669"/>
    <property type="project" value="InterPro"/>
</dbReference>
<evidence type="ECO:0000313" key="3">
    <source>
        <dbReference type="EMBL" id="EKC44029.1"/>
    </source>
</evidence>
<accession>K1RKC5</accession>
<dbReference type="InterPro" id="IPR009164">
    <property type="entry name" value="FBPtase_class3"/>
</dbReference>
<keyword evidence="2" id="KW-0464">Manganese</keyword>
<gene>
    <name evidence="3" type="ORF">OBE_17693</name>
</gene>
<reference evidence="3" key="1">
    <citation type="journal article" date="2013" name="Environ. Microbiol.">
        <title>Microbiota from the distal guts of lean and obese adolescents exhibit partial functional redundancy besides clear differences in community structure.</title>
        <authorList>
            <person name="Ferrer M."/>
            <person name="Ruiz A."/>
            <person name="Lanza F."/>
            <person name="Haange S.B."/>
            <person name="Oberbach A."/>
            <person name="Till H."/>
            <person name="Bargiela R."/>
            <person name="Campoy C."/>
            <person name="Segura M.T."/>
            <person name="Richter M."/>
            <person name="von Bergen M."/>
            <person name="Seifert J."/>
            <person name="Suarez A."/>
        </authorList>
    </citation>
    <scope>NUCLEOTIDE SEQUENCE</scope>
</reference>
<comment type="caution">
    <text evidence="3">The sequence shown here is derived from an EMBL/GenBank/DDBJ whole genome shotgun (WGS) entry which is preliminary data.</text>
</comment>
<dbReference type="EMBL" id="AJWZ01011809">
    <property type="protein sequence ID" value="EKC44029.1"/>
    <property type="molecule type" value="Genomic_DNA"/>
</dbReference>
<evidence type="ECO:0000256" key="1">
    <source>
        <dbReference type="ARBA" id="ARBA00022801"/>
    </source>
</evidence>
<sequence>TTLVYSSHGMSLRTHQPFENTAKAVQENLDILSRVDVVDDNHTDRVLVEHMDEGANLYAQVADLHRLISAYRTGLIKEQPTKDTIW</sequence>
<keyword evidence="1 3" id="KW-0378">Hydrolase</keyword>
<dbReference type="Pfam" id="PF06874">
    <property type="entry name" value="FBPase_2"/>
    <property type="match status" value="1"/>
</dbReference>
<name>K1RKC5_9ZZZZ</name>
<feature type="non-terminal residue" evidence="3">
    <location>
        <position position="1"/>
    </location>
</feature>
<dbReference type="AlphaFoldDB" id="K1RKC5"/>
<protein>
    <submittedName>
        <fullName evidence="3">Fructose-1,6-bisphosphatase</fullName>
        <ecNumber evidence="3">3.1.3.11</ecNumber>
    </submittedName>
</protein>